<gene>
    <name evidence="2" type="ORF">HMPREF9446_03762</name>
</gene>
<keyword evidence="1" id="KW-0812">Transmembrane</keyword>
<evidence type="ECO:0000256" key="1">
    <source>
        <dbReference type="SAM" id="Phobius"/>
    </source>
</evidence>
<dbReference type="EMBL" id="AFBN01000109">
    <property type="protein sequence ID" value="EGF50335.1"/>
    <property type="molecule type" value="Genomic_DNA"/>
</dbReference>
<accession>F3PYB4</accession>
<name>F3PYB4_9BACE</name>
<dbReference type="Proteomes" id="UP000003416">
    <property type="component" value="Unassembled WGS sequence"/>
</dbReference>
<reference evidence="2 3" key="1">
    <citation type="submission" date="2011-02" db="EMBL/GenBank/DDBJ databases">
        <authorList>
            <person name="Weinstock G."/>
            <person name="Sodergren E."/>
            <person name="Clifton S."/>
            <person name="Fulton L."/>
            <person name="Fulton B."/>
            <person name="Courtney L."/>
            <person name="Fronick C."/>
            <person name="Harrison M."/>
            <person name="Strong C."/>
            <person name="Farmer C."/>
            <person name="Delahaunty K."/>
            <person name="Markovic C."/>
            <person name="Hall O."/>
            <person name="Minx P."/>
            <person name="Tomlinson C."/>
            <person name="Mitreva M."/>
            <person name="Hou S."/>
            <person name="Chen J."/>
            <person name="Wollam A."/>
            <person name="Pepin K.H."/>
            <person name="Johnson M."/>
            <person name="Bhonagiri V."/>
            <person name="Zhang X."/>
            <person name="Suruliraj S."/>
            <person name="Warren W."/>
            <person name="Chinwalla A."/>
            <person name="Mardis E.R."/>
            <person name="Wilson R.K."/>
        </authorList>
    </citation>
    <scope>NUCLEOTIDE SEQUENCE [LARGE SCALE GENOMIC DNA]</scope>
    <source>
        <strain evidence="2 3">YIT 12057</strain>
    </source>
</reference>
<proteinExistence type="predicted"/>
<keyword evidence="1" id="KW-1133">Transmembrane helix</keyword>
<protein>
    <submittedName>
        <fullName evidence="2">Uncharacterized protein</fullName>
    </submittedName>
</protein>
<feature type="transmembrane region" description="Helical" evidence="1">
    <location>
        <begin position="15"/>
        <end position="36"/>
    </location>
</feature>
<organism evidence="2 3">
    <name type="scientific">Bacteroides fluxus YIT 12057</name>
    <dbReference type="NCBI Taxonomy" id="763034"/>
    <lineage>
        <taxon>Bacteria</taxon>
        <taxon>Pseudomonadati</taxon>
        <taxon>Bacteroidota</taxon>
        <taxon>Bacteroidia</taxon>
        <taxon>Bacteroidales</taxon>
        <taxon>Bacteroidaceae</taxon>
        <taxon>Bacteroides</taxon>
    </lineage>
</organism>
<comment type="caution">
    <text evidence="2">The sequence shown here is derived from an EMBL/GenBank/DDBJ whole genome shotgun (WGS) entry which is preliminary data.</text>
</comment>
<dbReference type="AlphaFoldDB" id="F3PYB4"/>
<evidence type="ECO:0000313" key="2">
    <source>
        <dbReference type="EMBL" id="EGF50335.1"/>
    </source>
</evidence>
<dbReference type="HOGENOM" id="CLU_3304711_0_0_10"/>
<sequence length="39" mass="4707">MICLVFAKVQKKDGFLIFIKHISLFLYCLAFIYNYLIYL</sequence>
<evidence type="ECO:0000313" key="3">
    <source>
        <dbReference type="Proteomes" id="UP000003416"/>
    </source>
</evidence>
<keyword evidence="1" id="KW-0472">Membrane</keyword>
<keyword evidence="3" id="KW-1185">Reference proteome</keyword>